<comment type="caution">
    <text evidence="1">The sequence shown here is derived from an EMBL/GenBank/DDBJ whole genome shotgun (WGS) entry which is preliminary data.</text>
</comment>
<protein>
    <submittedName>
        <fullName evidence="1">Uncharacterized protein</fullName>
    </submittedName>
</protein>
<dbReference type="AlphaFoldDB" id="A0AAW0EGT0"/>
<dbReference type="Proteomes" id="UP001362999">
    <property type="component" value="Unassembled WGS sequence"/>
</dbReference>
<dbReference type="EMBL" id="JAWWNJ010000001">
    <property type="protein sequence ID" value="KAK7063793.1"/>
    <property type="molecule type" value="Genomic_DNA"/>
</dbReference>
<keyword evidence="2" id="KW-1185">Reference proteome</keyword>
<proteinExistence type="predicted"/>
<sequence>MSRCNITWQPLREDLTANTYRYGVPCGQIFLCRQSPSTAHVSFSDLPASLNSTLAVASHRTLIFSQLYLTAHAASHCSLVCSQSHPTAHAGSRLADESPRRPNQAWQQHLTAHPFSRSRILPPASVSVWQMNLTANLSSLAVEDPTAPSFSRSHIPPPTPVSVWRTNLTADLIELGGNIPPHP</sequence>
<organism evidence="1 2">
    <name type="scientific">Favolaschia claudopus</name>
    <dbReference type="NCBI Taxonomy" id="2862362"/>
    <lineage>
        <taxon>Eukaryota</taxon>
        <taxon>Fungi</taxon>
        <taxon>Dikarya</taxon>
        <taxon>Basidiomycota</taxon>
        <taxon>Agaricomycotina</taxon>
        <taxon>Agaricomycetes</taxon>
        <taxon>Agaricomycetidae</taxon>
        <taxon>Agaricales</taxon>
        <taxon>Marasmiineae</taxon>
        <taxon>Mycenaceae</taxon>
        <taxon>Favolaschia</taxon>
    </lineage>
</organism>
<gene>
    <name evidence="1" type="ORF">R3P38DRAFT_3164772</name>
</gene>
<reference evidence="1 2" key="1">
    <citation type="journal article" date="2024" name="J Genomics">
        <title>Draft genome sequencing and assembly of Favolaschia claudopus CIRM-BRFM 2984 isolated from oak limbs.</title>
        <authorList>
            <person name="Navarro D."/>
            <person name="Drula E."/>
            <person name="Chaduli D."/>
            <person name="Cazenave R."/>
            <person name="Ahrendt S."/>
            <person name="Wang J."/>
            <person name="Lipzen A."/>
            <person name="Daum C."/>
            <person name="Barry K."/>
            <person name="Grigoriev I.V."/>
            <person name="Favel A."/>
            <person name="Rosso M.N."/>
            <person name="Martin F."/>
        </authorList>
    </citation>
    <scope>NUCLEOTIDE SEQUENCE [LARGE SCALE GENOMIC DNA]</scope>
    <source>
        <strain evidence="1 2">CIRM-BRFM 2984</strain>
    </source>
</reference>
<accession>A0AAW0EGT0</accession>
<evidence type="ECO:0000313" key="2">
    <source>
        <dbReference type="Proteomes" id="UP001362999"/>
    </source>
</evidence>
<evidence type="ECO:0000313" key="1">
    <source>
        <dbReference type="EMBL" id="KAK7063793.1"/>
    </source>
</evidence>
<name>A0AAW0EGT0_9AGAR</name>